<dbReference type="AlphaFoldDB" id="X1QFV4"/>
<accession>X1QFV4</accession>
<sequence>VELDALPPDELERIVTTAITSLIDNDAWNAEIEKARQEREEVQRRIDELLDQLE</sequence>
<evidence type="ECO:0000313" key="2">
    <source>
        <dbReference type="EMBL" id="GAI67078.1"/>
    </source>
</evidence>
<organism evidence="2">
    <name type="scientific">marine sediment metagenome</name>
    <dbReference type="NCBI Taxonomy" id="412755"/>
    <lineage>
        <taxon>unclassified sequences</taxon>
        <taxon>metagenomes</taxon>
        <taxon>ecological metagenomes</taxon>
    </lineage>
</organism>
<proteinExistence type="predicted"/>
<comment type="caution">
    <text evidence="2">The sequence shown here is derived from an EMBL/GenBank/DDBJ whole genome shotgun (WGS) entry which is preliminary data.</text>
</comment>
<gene>
    <name evidence="2" type="ORF">S12H4_02551</name>
</gene>
<keyword evidence="1" id="KW-0175">Coiled coil</keyword>
<feature type="non-terminal residue" evidence="2">
    <location>
        <position position="1"/>
    </location>
</feature>
<reference evidence="2" key="1">
    <citation type="journal article" date="2014" name="Front. Microbiol.">
        <title>High frequency of phylogenetically diverse reductive dehalogenase-homologous genes in deep subseafloor sedimentary metagenomes.</title>
        <authorList>
            <person name="Kawai M."/>
            <person name="Futagami T."/>
            <person name="Toyoda A."/>
            <person name="Takaki Y."/>
            <person name="Nishi S."/>
            <person name="Hori S."/>
            <person name="Arai W."/>
            <person name="Tsubouchi T."/>
            <person name="Morono Y."/>
            <person name="Uchiyama I."/>
            <person name="Ito T."/>
            <person name="Fujiyama A."/>
            <person name="Inagaki F."/>
            <person name="Takami H."/>
        </authorList>
    </citation>
    <scope>NUCLEOTIDE SEQUENCE</scope>
    <source>
        <strain evidence="2">Expedition CK06-06</strain>
    </source>
</reference>
<evidence type="ECO:0000256" key="1">
    <source>
        <dbReference type="SAM" id="Coils"/>
    </source>
</evidence>
<name>X1QFV4_9ZZZZ</name>
<protein>
    <submittedName>
        <fullName evidence="2">Uncharacterized protein</fullName>
    </submittedName>
</protein>
<dbReference type="EMBL" id="BARW01000635">
    <property type="protein sequence ID" value="GAI67078.1"/>
    <property type="molecule type" value="Genomic_DNA"/>
</dbReference>
<feature type="coiled-coil region" evidence="1">
    <location>
        <begin position="25"/>
        <end position="52"/>
    </location>
</feature>